<proteinExistence type="predicted"/>
<organism evidence="2 3">
    <name type="scientific">Lates japonicus</name>
    <name type="common">Japanese lates</name>
    <dbReference type="NCBI Taxonomy" id="270547"/>
    <lineage>
        <taxon>Eukaryota</taxon>
        <taxon>Metazoa</taxon>
        <taxon>Chordata</taxon>
        <taxon>Craniata</taxon>
        <taxon>Vertebrata</taxon>
        <taxon>Euteleostomi</taxon>
        <taxon>Actinopterygii</taxon>
        <taxon>Neopterygii</taxon>
        <taxon>Teleostei</taxon>
        <taxon>Neoteleostei</taxon>
        <taxon>Acanthomorphata</taxon>
        <taxon>Carangaria</taxon>
        <taxon>Carangaria incertae sedis</taxon>
        <taxon>Centropomidae</taxon>
        <taxon>Lates</taxon>
    </lineage>
</organism>
<gene>
    <name evidence="2" type="ORF">AKAME5_001158600</name>
</gene>
<evidence type="ECO:0000313" key="3">
    <source>
        <dbReference type="Proteomes" id="UP001279410"/>
    </source>
</evidence>
<protein>
    <submittedName>
        <fullName evidence="2">Forkhead box protein N3</fullName>
    </submittedName>
</protein>
<dbReference type="AlphaFoldDB" id="A0AAD3R8F7"/>
<dbReference type="EMBL" id="BRZM01000038">
    <property type="protein sequence ID" value="GLD59597.1"/>
    <property type="molecule type" value="Genomic_DNA"/>
</dbReference>
<reference evidence="2" key="1">
    <citation type="submission" date="2022-08" db="EMBL/GenBank/DDBJ databases">
        <title>Genome sequencing of akame (Lates japonicus).</title>
        <authorList>
            <person name="Hashiguchi Y."/>
            <person name="Takahashi H."/>
        </authorList>
    </citation>
    <scope>NUCLEOTIDE SEQUENCE</scope>
    <source>
        <strain evidence="2">Kochi</strain>
    </source>
</reference>
<accession>A0AAD3R8F7</accession>
<feature type="compositionally biased region" description="Basic residues" evidence="1">
    <location>
        <begin position="112"/>
        <end position="124"/>
    </location>
</feature>
<name>A0AAD3R8F7_LATJO</name>
<feature type="region of interest" description="Disordered" evidence="1">
    <location>
        <begin position="93"/>
        <end position="160"/>
    </location>
</feature>
<comment type="caution">
    <text evidence="2">The sequence shown here is derived from an EMBL/GenBank/DDBJ whole genome shotgun (WGS) entry which is preliminary data.</text>
</comment>
<evidence type="ECO:0000256" key="1">
    <source>
        <dbReference type="SAM" id="MobiDB-lite"/>
    </source>
</evidence>
<keyword evidence="3" id="KW-1185">Reference proteome</keyword>
<evidence type="ECO:0000313" key="2">
    <source>
        <dbReference type="EMBL" id="GLD59597.1"/>
    </source>
</evidence>
<sequence>MVPASGSRALFPVVDPTCKPIIERNLTIRLQPLPPLDSNDIIAVEINRSVKPRAREIPGFSRHHCHLHHHFPAGPADRGGVAGRREAGTLAGCSLPWTKNERGALATPAAERRRRGGSGNHGRRRGDEGMARGRCSTGEVEPASTTSQTAPPRARRSRRA</sequence>
<dbReference type="Proteomes" id="UP001279410">
    <property type="component" value="Unassembled WGS sequence"/>
</dbReference>